<dbReference type="Proteomes" id="UP000026900">
    <property type="component" value="Segment"/>
</dbReference>
<keyword evidence="2" id="KW-1185">Reference proteome</keyword>
<dbReference type="GeneID" id="19526049"/>
<evidence type="ECO:0000313" key="1">
    <source>
        <dbReference type="EMBL" id="AHZ10067.1"/>
    </source>
</evidence>
<sequence length="27" mass="2935">MGTFLELVGAVLELLGLWAASQDEEDK</sequence>
<proteinExistence type="predicted"/>
<name>A0A024B0Z6_9CAUD</name>
<accession>A0A024B0Z6</accession>
<dbReference type="KEGG" id="vg:19526049"/>
<evidence type="ECO:0000313" key="2">
    <source>
        <dbReference type="Proteomes" id="UP000026900"/>
    </source>
</evidence>
<reference evidence="2" key="1">
    <citation type="submission" date="2014-09" db="EMBL/GenBank/DDBJ databases">
        <authorList>
            <person name="Sauder A.B."/>
            <person name="McKenzie Q.R."/>
            <person name="Temple L.M."/>
            <person name="Alexis B.K."/>
            <person name="Al-Atrache Z."/>
            <person name="Lewis L.O."/>
            <person name="Loesser-Casey K.E."/>
            <person name="Mitchell K.J."/>
        </authorList>
    </citation>
    <scope>NUCLEOTIDE SEQUENCE [LARGE SCALE GENOMIC DNA]</scope>
</reference>
<dbReference type="EMBL" id="KJ489399">
    <property type="protein sequence ID" value="AHZ10067.1"/>
    <property type="molecule type" value="Genomic_DNA"/>
</dbReference>
<organism evidence="1 2">
    <name type="scientific">Bacillus phage Hakuna</name>
    <dbReference type="NCBI Taxonomy" id="1486659"/>
    <lineage>
        <taxon>Viruses</taxon>
        <taxon>Duplodnaviria</taxon>
        <taxon>Heunggongvirae</taxon>
        <taxon>Uroviricota</taxon>
        <taxon>Caudoviricetes</taxon>
        <taxon>Herelleviridae</taxon>
        <taxon>Bastillevirinae</taxon>
        <taxon>Wphvirus</taxon>
        <taxon>Wphvirus hakuna</taxon>
    </lineage>
</organism>
<protein>
    <submittedName>
        <fullName evidence="1">Uncharacterized protein</fullName>
    </submittedName>
</protein>
<dbReference type="RefSeq" id="YP_009036498.1">
    <property type="nucleotide sequence ID" value="NC_024213.1"/>
</dbReference>